<sequence length="87" mass="9447">NLRPGTKNSNTAIVSSFSTNVKGNTLETIILKSSCSNYDCSLTVKGQPKKFVIADCQLLMDKLLETVEITKLARKFTDSLVSDSSST</sequence>
<evidence type="ECO:0000313" key="1">
    <source>
        <dbReference type="EMBL" id="CAG8620837.1"/>
    </source>
</evidence>
<dbReference type="Proteomes" id="UP000789366">
    <property type="component" value="Unassembled WGS sequence"/>
</dbReference>
<protein>
    <submittedName>
        <fullName evidence="1">9152_t:CDS:1</fullName>
    </submittedName>
</protein>
<reference evidence="1" key="1">
    <citation type="submission" date="2021-06" db="EMBL/GenBank/DDBJ databases">
        <authorList>
            <person name="Kallberg Y."/>
            <person name="Tangrot J."/>
            <person name="Rosling A."/>
        </authorList>
    </citation>
    <scope>NUCLEOTIDE SEQUENCE</scope>
    <source>
        <strain evidence="1">28 12/20/2015</strain>
    </source>
</reference>
<name>A0ACA9N2U1_9GLOM</name>
<organism evidence="1 2">
    <name type="scientific">Cetraspora pellucida</name>
    <dbReference type="NCBI Taxonomy" id="1433469"/>
    <lineage>
        <taxon>Eukaryota</taxon>
        <taxon>Fungi</taxon>
        <taxon>Fungi incertae sedis</taxon>
        <taxon>Mucoromycota</taxon>
        <taxon>Glomeromycotina</taxon>
        <taxon>Glomeromycetes</taxon>
        <taxon>Diversisporales</taxon>
        <taxon>Gigasporaceae</taxon>
        <taxon>Cetraspora</taxon>
    </lineage>
</organism>
<feature type="non-terminal residue" evidence="1">
    <location>
        <position position="1"/>
    </location>
</feature>
<dbReference type="EMBL" id="CAJVPW010010944">
    <property type="protein sequence ID" value="CAG8620837.1"/>
    <property type="molecule type" value="Genomic_DNA"/>
</dbReference>
<gene>
    <name evidence="1" type="ORF">SPELUC_LOCUS7859</name>
</gene>
<accession>A0ACA9N2U1</accession>
<proteinExistence type="predicted"/>
<comment type="caution">
    <text evidence="1">The sequence shown here is derived from an EMBL/GenBank/DDBJ whole genome shotgun (WGS) entry which is preliminary data.</text>
</comment>
<evidence type="ECO:0000313" key="2">
    <source>
        <dbReference type="Proteomes" id="UP000789366"/>
    </source>
</evidence>
<keyword evidence="2" id="KW-1185">Reference proteome</keyword>